<organism evidence="2 3">
    <name type="scientific">Candidatus Thiothrix anitrata</name>
    <dbReference type="NCBI Taxonomy" id="2823902"/>
    <lineage>
        <taxon>Bacteria</taxon>
        <taxon>Pseudomonadati</taxon>
        <taxon>Pseudomonadota</taxon>
        <taxon>Gammaproteobacteria</taxon>
        <taxon>Thiotrichales</taxon>
        <taxon>Thiotrichaceae</taxon>
        <taxon>Thiothrix</taxon>
    </lineage>
</organism>
<keyword evidence="1" id="KW-0812">Transmembrane</keyword>
<dbReference type="EMBL" id="CP072800">
    <property type="protein sequence ID" value="QTR51567.1"/>
    <property type="molecule type" value="Genomic_DNA"/>
</dbReference>
<name>A0ABX7X8K9_9GAMM</name>
<dbReference type="RefSeq" id="WP_210230117.1">
    <property type="nucleotide sequence ID" value="NZ_CP072800.1"/>
</dbReference>
<keyword evidence="3" id="KW-1185">Reference proteome</keyword>
<keyword evidence="1" id="KW-1133">Transmembrane helix</keyword>
<evidence type="ECO:0000313" key="2">
    <source>
        <dbReference type="EMBL" id="QTR51567.1"/>
    </source>
</evidence>
<evidence type="ECO:0000256" key="1">
    <source>
        <dbReference type="SAM" id="Phobius"/>
    </source>
</evidence>
<sequence length="100" mass="11270">MSSKEQQALGQYYIPRLLDAPPKAFYWEMDEFMAMVAPIGIGLIMGWFFIGAVLGLLAAYAIGKFKAGRGAYYMLHVLYWYVGMGKLKSTPPSYIREFVG</sequence>
<proteinExistence type="predicted"/>
<protein>
    <submittedName>
        <fullName evidence="2">Type IV conjugative transfer system protein TraL</fullName>
    </submittedName>
</protein>
<accession>A0ABX7X8K9</accession>
<dbReference type="NCBIfam" id="TIGR02762">
    <property type="entry name" value="TraL_TIGR"/>
    <property type="match status" value="1"/>
</dbReference>
<feature type="transmembrane region" description="Helical" evidence="1">
    <location>
        <begin position="32"/>
        <end position="62"/>
    </location>
</feature>
<dbReference type="InterPro" id="IPR009838">
    <property type="entry name" value="T4SS_TraL"/>
</dbReference>
<dbReference type="Proteomes" id="UP000672027">
    <property type="component" value="Chromosome"/>
</dbReference>
<reference evidence="2 3" key="1">
    <citation type="submission" date="2021-04" db="EMBL/GenBank/DDBJ databases">
        <title>Genomics, taxonomy and metabolism of representatives of sulfur bacteria of the genus Thiothrix: Thiothrix fructosivorans QT, Thiothrix unzii A1T and three new species, Thiothrix subterranea sp. nov., Thiothrix litoralis sp. nov. and 'Candidatus Thiothrix anitrata' sp. nov.</title>
        <authorList>
            <person name="Ravin N.V."/>
            <person name="Smolyakov D."/>
            <person name="Rudenko T.S."/>
            <person name="Mardanov A.V."/>
            <person name="Beletsky A.V."/>
            <person name="Markov N.D."/>
            <person name="Fomenkov A.I."/>
            <person name="Roberts R.J."/>
            <person name="Karnachuk O.V."/>
            <person name="Novikov A."/>
            <person name="Grabovich M.Y."/>
        </authorList>
    </citation>
    <scope>NUCLEOTIDE SEQUENCE [LARGE SCALE GENOMIC DNA]</scope>
    <source>
        <strain evidence="2 3">A52</strain>
    </source>
</reference>
<gene>
    <name evidence="2" type="primary">traL</name>
    <name evidence="2" type="ORF">J8380_08520</name>
</gene>
<evidence type="ECO:0000313" key="3">
    <source>
        <dbReference type="Proteomes" id="UP000672027"/>
    </source>
</evidence>
<keyword evidence="1" id="KW-0472">Membrane</keyword>
<dbReference type="Pfam" id="PF07178">
    <property type="entry name" value="TraL"/>
    <property type="match status" value="1"/>
</dbReference>